<name>A0A224X0F1_9LACT</name>
<sequence>MDLPNKQDIVFINFDPSTGREIRKRRPAVVVSNQAYNRQTGLIAICPITHTNAKRIQNDKTLIPLQNQKVDGFVNPLQLYTFDYTARKAEKVDVMNTWTFQQVVQLIQFIF</sequence>
<dbReference type="Pfam" id="PF02452">
    <property type="entry name" value="PemK_toxin"/>
    <property type="match status" value="1"/>
</dbReference>
<comment type="similarity">
    <text evidence="1">Belongs to the PemK/MazF family.</text>
</comment>
<dbReference type="GO" id="GO:0003677">
    <property type="term" value="F:DNA binding"/>
    <property type="evidence" value="ECO:0007669"/>
    <property type="project" value="InterPro"/>
</dbReference>
<protein>
    <submittedName>
        <fullName evidence="3">Uncharacterized protein</fullName>
    </submittedName>
</protein>
<gene>
    <name evidence="3" type="ORF">RsY01_1308</name>
</gene>
<evidence type="ECO:0000313" key="4">
    <source>
        <dbReference type="Proteomes" id="UP000218689"/>
    </source>
</evidence>
<dbReference type="GO" id="GO:0006402">
    <property type="term" value="P:mRNA catabolic process"/>
    <property type="evidence" value="ECO:0007669"/>
    <property type="project" value="TreeGrafter"/>
</dbReference>
<dbReference type="Gene3D" id="2.30.30.110">
    <property type="match status" value="1"/>
</dbReference>
<keyword evidence="2" id="KW-1277">Toxin-antitoxin system</keyword>
<dbReference type="GO" id="GO:0004521">
    <property type="term" value="F:RNA endonuclease activity"/>
    <property type="evidence" value="ECO:0007669"/>
    <property type="project" value="TreeGrafter"/>
</dbReference>
<dbReference type="GO" id="GO:0016075">
    <property type="term" value="P:rRNA catabolic process"/>
    <property type="evidence" value="ECO:0007669"/>
    <property type="project" value="TreeGrafter"/>
</dbReference>
<dbReference type="PANTHER" id="PTHR33988">
    <property type="entry name" value="ENDORIBONUCLEASE MAZF-RELATED"/>
    <property type="match status" value="1"/>
</dbReference>
<dbReference type="InterPro" id="IPR003477">
    <property type="entry name" value="PemK-like"/>
</dbReference>
<evidence type="ECO:0000256" key="2">
    <source>
        <dbReference type="ARBA" id="ARBA00022649"/>
    </source>
</evidence>
<organism evidence="3 4">
    <name type="scientific">Pseudolactococcus reticulitermitis</name>
    <dbReference type="NCBI Taxonomy" id="2025039"/>
    <lineage>
        <taxon>Bacteria</taxon>
        <taxon>Bacillati</taxon>
        <taxon>Bacillota</taxon>
        <taxon>Bacilli</taxon>
        <taxon>Lactobacillales</taxon>
        <taxon>Streptococcaceae</taxon>
        <taxon>Pseudolactococcus</taxon>
    </lineage>
</organism>
<proteinExistence type="inferred from homology"/>
<dbReference type="PANTHER" id="PTHR33988:SF3">
    <property type="entry name" value="ENDORIBONUCLEASE TOXIN CHPB-RELATED"/>
    <property type="match status" value="1"/>
</dbReference>
<evidence type="ECO:0000256" key="1">
    <source>
        <dbReference type="ARBA" id="ARBA00007521"/>
    </source>
</evidence>
<dbReference type="AlphaFoldDB" id="A0A224X0F1"/>
<dbReference type="Proteomes" id="UP000218689">
    <property type="component" value="Unassembled WGS sequence"/>
</dbReference>
<comment type="caution">
    <text evidence="3">The sequence shown here is derived from an EMBL/GenBank/DDBJ whole genome shotgun (WGS) entry which is preliminary data.</text>
</comment>
<reference evidence="4" key="1">
    <citation type="submission" date="2017-08" db="EMBL/GenBank/DDBJ databases">
        <title>Draft genome sequence of Lactococcus sp. strain Rs-Y01, isolated from the gut of the lower termite Reticulitermes speratus.</title>
        <authorList>
            <person name="Ohkuma M."/>
            <person name="Yuki M."/>
        </authorList>
    </citation>
    <scope>NUCLEOTIDE SEQUENCE [LARGE SCALE GENOMIC DNA]</scope>
    <source>
        <strain evidence="4">Rs-Y01</strain>
    </source>
</reference>
<dbReference type="EMBL" id="BEDT01000003">
    <property type="protein sequence ID" value="GAX47707.1"/>
    <property type="molecule type" value="Genomic_DNA"/>
</dbReference>
<dbReference type="InterPro" id="IPR011067">
    <property type="entry name" value="Plasmid_toxin/cell-grow_inhib"/>
</dbReference>
<dbReference type="SUPFAM" id="SSF50118">
    <property type="entry name" value="Cell growth inhibitor/plasmid maintenance toxic component"/>
    <property type="match status" value="1"/>
</dbReference>
<evidence type="ECO:0000313" key="3">
    <source>
        <dbReference type="EMBL" id="GAX47707.1"/>
    </source>
</evidence>
<accession>A0A224X0F1</accession>
<keyword evidence="4" id="KW-1185">Reference proteome</keyword>